<evidence type="ECO:0000256" key="13">
    <source>
        <dbReference type="ARBA" id="ARBA00045250"/>
    </source>
</evidence>
<keyword evidence="9 16" id="KW-1133">Transmembrane helix</keyword>
<dbReference type="InterPro" id="IPR002067">
    <property type="entry name" value="MCP"/>
</dbReference>
<evidence type="ECO:0000256" key="10">
    <source>
        <dbReference type="ARBA" id="ARBA00023128"/>
    </source>
</evidence>
<feature type="repeat" description="Solcar" evidence="14">
    <location>
        <begin position="127"/>
        <end position="216"/>
    </location>
</feature>
<dbReference type="GO" id="GO:0140021">
    <property type="term" value="P:mitochondrial ADP transmembrane transport"/>
    <property type="evidence" value="ECO:0007669"/>
    <property type="project" value="InterPro"/>
</dbReference>
<keyword evidence="7" id="KW-0677">Repeat</keyword>
<dbReference type="SUPFAM" id="SSF103506">
    <property type="entry name" value="Mitochondrial carrier"/>
    <property type="match status" value="1"/>
</dbReference>
<organism evidence="17 18">
    <name type="scientific">Chara braunii</name>
    <name type="common">Braun's stonewort</name>
    <dbReference type="NCBI Taxonomy" id="69332"/>
    <lineage>
        <taxon>Eukaryota</taxon>
        <taxon>Viridiplantae</taxon>
        <taxon>Streptophyta</taxon>
        <taxon>Charophyceae</taxon>
        <taxon>Charales</taxon>
        <taxon>Characeae</taxon>
        <taxon>Chara</taxon>
    </lineage>
</organism>
<keyword evidence="11 14" id="KW-0472">Membrane</keyword>
<evidence type="ECO:0000256" key="12">
    <source>
        <dbReference type="ARBA" id="ARBA00024143"/>
    </source>
</evidence>
<evidence type="ECO:0000256" key="11">
    <source>
        <dbReference type="ARBA" id="ARBA00023136"/>
    </source>
</evidence>
<dbReference type="InterPro" id="IPR018108">
    <property type="entry name" value="MCP_transmembrane"/>
</dbReference>
<dbReference type="PRINTS" id="PR00927">
    <property type="entry name" value="ADPTRNSLCASE"/>
</dbReference>
<dbReference type="AlphaFoldDB" id="A0A388KQZ8"/>
<keyword evidence="18" id="KW-1185">Reference proteome</keyword>
<dbReference type="InterPro" id="IPR023395">
    <property type="entry name" value="MCP_dom_sf"/>
</dbReference>
<feature type="repeat" description="Solcar" evidence="14">
    <location>
        <begin position="23"/>
        <end position="115"/>
    </location>
</feature>
<dbReference type="GO" id="GO:0005743">
    <property type="term" value="C:mitochondrial inner membrane"/>
    <property type="evidence" value="ECO:0007669"/>
    <property type="project" value="UniProtKB-SubCell"/>
</dbReference>
<reference evidence="17 18" key="1">
    <citation type="journal article" date="2018" name="Cell">
        <title>The Chara Genome: Secondary Complexity and Implications for Plant Terrestrialization.</title>
        <authorList>
            <person name="Nishiyama T."/>
            <person name="Sakayama H."/>
            <person name="Vries J.D."/>
            <person name="Buschmann H."/>
            <person name="Saint-Marcoux D."/>
            <person name="Ullrich K.K."/>
            <person name="Haas F.B."/>
            <person name="Vanderstraeten L."/>
            <person name="Becker D."/>
            <person name="Lang D."/>
            <person name="Vosolsobe S."/>
            <person name="Rombauts S."/>
            <person name="Wilhelmsson P.K.I."/>
            <person name="Janitza P."/>
            <person name="Kern R."/>
            <person name="Heyl A."/>
            <person name="Rumpler F."/>
            <person name="Villalobos L.I.A.C."/>
            <person name="Clay J.M."/>
            <person name="Skokan R."/>
            <person name="Toyoda A."/>
            <person name="Suzuki Y."/>
            <person name="Kagoshima H."/>
            <person name="Schijlen E."/>
            <person name="Tajeshwar N."/>
            <person name="Catarino B."/>
            <person name="Hetherington A.J."/>
            <person name="Saltykova A."/>
            <person name="Bonnot C."/>
            <person name="Breuninger H."/>
            <person name="Symeonidi A."/>
            <person name="Radhakrishnan G.V."/>
            <person name="Van Nieuwerburgh F."/>
            <person name="Deforce D."/>
            <person name="Chang C."/>
            <person name="Karol K.G."/>
            <person name="Hedrich R."/>
            <person name="Ulvskov P."/>
            <person name="Glockner G."/>
            <person name="Delwiche C.F."/>
            <person name="Petrasek J."/>
            <person name="Van de Peer Y."/>
            <person name="Friml J."/>
            <person name="Beilby M."/>
            <person name="Dolan L."/>
            <person name="Kohara Y."/>
            <person name="Sugano S."/>
            <person name="Fujiyama A."/>
            <person name="Delaux P.-M."/>
            <person name="Quint M."/>
            <person name="TheiBen G."/>
            <person name="Hagemann M."/>
            <person name="Harholt J."/>
            <person name="Dunand C."/>
            <person name="Zachgo S."/>
            <person name="Langdale J."/>
            <person name="Maumus F."/>
            <person name="Straeten D.V.D."/>
            <person name="Gould S.B."/>
            <person name="Rensing S.A."/>
        </authorList>
    </citation>
    <scope>NUCLEOTIDE SEQUENCE [LARGE SCALE GENOMIC DNA]</scope>
    <source>
        <strain evidence="17 18">S276</strain>
    </source>
</reference>
<comment type="function">
    <text evidence="16">Catalyzes the exchange of ADP and ATP across the membrane.</text>
</comment>
<protein>
    <recommendedName>
        <fullName evidence="16">ADP/ATP translocase</fullName>
    </recommendedName>
    <alternativeName>
        <fullName evidence="16">ADP,ATP carrier protein</fullName>
    </alternativeName>
</protein>
<dbReference type="OrthoDB" id="270584at2759"/>
<evidence type="ECO:0000313" key="17">
    <source>
        <dbReference type="EMBL" id="GBG72485.1"/>
    </source>
</evidence>
<dbReference type="GO" id="GO:1990544">
    <property type="term" value="P:mitochondrial ATP transmembrane transport"/>
    <property type="evidence" value="ECO:0007669"/>
    <property type="project" value="InterPro"/>
</dbReference>
<sequence length="315" mass="35470">MLMLPTPKEEKCPSFAHSCHPFYPLYVDVLAAGVSAGVSETVVAPLERVKLLLQTQEANPQLPYDKRYKGIVDCFSRVAKEQGILSFWRGNVPNIIRCFFTQGLNFALKDVYKQIFNPYDSKKDFWKFVIGNLTAGGAAGATSLCFVYPLDLARTRLAVDVGRGSDRKFRGLVHCLSSIFKTDGFFGLYRGFGVSVQGIFMYRAAFFGGFDTAKGLLFQDPENTPLMHKWMVAQAVTACAGMISYPFDTVRRRMMLQSGSDNPMYKSSLHCWKTIWKHEGPRAFFKGAWLNILRGEGSALILVLYDEIQRAMKKK</sequence>
<dbReference type="PANTHER" id="PTHR45635">
    <property type="entry name" value="ADP,ATP CARRIER PROTEIN 1-RELATED-RELATED"/>
    <property type="match status" value="1"/>
</dbReference>
<evidence type="ECO:0000256" key="8">
    <source>
        <dbReference type="ARBA" id="ARBA00022792"/>
    </source>
</evidence>
<evidence type="ECO:0000256" key="6">
    <source>
        <dbReference type="ARBA" id="ARBA00022692"/>
    </source>
</evidence>
<proteinExistence type="inferred from homology"/>
<dbReference type="PROSITE" id="PS50920">
    <property type="entry name" value="SOLCAR"/>
    <property type="match status" value="3"/>
</dbReference>
<comment type="caution">
    <text evidence="17">The sequence shown here is derived from an EMBL/GenBank/DDBJ whole genome shotgun (WGS) entry which is preliminary data.</text>
</comment>
<evidence type="ECO:0000256" key="7">
    <source>
        <dbReference type="ARBA" id="ARBA00022737"/>
    </source>
</evidence>
<dbReference type="EMBL" id="BFEA01000166">
    <property type="protein sequence ID" value="GBG72485.1"/>
    <property type="molecule type" value="Genomic_DNA"/>
</dbReference>
<comment type="catalytic activity">
    <reaction evidence="12">
        <text>ADP(in) + ATP(out) = ADP(out) + ATP(in)</text>
        <dbReference type="Rhea" id="RHEA:34999"/>
        <dbReference type="ChEBI" id="CHEBI:30616"/>
        <dbReference type="ChEBI" id="CHEBI:456216"/>
    </reaction>
    <physiologicalReaction direction="left-to-right" evidence="12">
        <dbReference type="Rhea" id="RHEA:35000"/>
    </physiologicalReaction>
</comment>
<evidence type="ECO:0000313" key="18">
    <source>
        <dbReference type="Proteomes" id="UP000265515"/>
    </source>
</evidence>
<dbReference type="FunFam" id="1.50.40.10:FF:000002">
    <property type="entry name" value="Putative ADP/ATP translocase 2-like"/>
    <property type="match status" value="1"/>
</dbReference>
<feature type="transmembrane region" description="Helical" evidence="16">
    <location>
        <begin position="188"/>
        <end position="210"/>
    </location>
</feature>
<keyword evidence="8" id="KW-0999">Mitochondrion inner membrane</keyword>
<dbReference type="Proteomes" id="UP000265515">
    <property type="component" value="Unassembled WGS sequence"/>
</dbReference>
<keyword evidence="4 15" id="KW-0813">Transport</keyword>
<comment type="similarity">
    <text evidence="2 15">Belongs to the mitochondrial carrier (TC 2.A.29) family.</text>
</comment>
<dbReference type="GO" id="GO:0005471">
    <property type="term" value="F:ATP:ADP antiporter activity"/>
    <property type="evidence" value="ECO:0007669"/>
    <property type="project" value="UniProtKB-UniRule"/>
</dbReference>
<dbReference type="PRINTS" id="PR00926">
    <property type="entry name" value="MITOCARRIER"/>
</dbReference>
<accession>A0A388KQZ8</accession>
<keyword evidence="10" id="KW-0496">Mitochondrion</keyword>
<feature type="transmembrane region" description="Helical" evidence="16">
    <location>
        <begin position="230"/>
        <end position="247"/>
    </location>
</feature>
<comment type="function">
    <text evidence="13">ADP:ATP antiporter that mediates import of ADP into the mitochondrial matrix for ATP synthesis, and export of ATP out to fuel the cell. Cycles between the cytoplasmic-open state (c-state) and the matrix-open state (m-state): operates by the alternating access mechanism with a single substrate-binding site intermittently exposed to either the cytosolic (c-state) or matrix (m-state) side of the inner mitochondrial membrane.</text>
</comment>
<evidence type="ECO:0000256" key="1">
    <source>
        <dbReference type="ARBA" id="ARBA00004448"/>
    </source>
</evidence>
<comment type="caution">
    <text evidence="16">Lacks conserved residue(s) required for the propagation of feature annotation.</text>
</comment>
<name>A0A388KQZ8_CHABU</name>
<evidence type="ECO:0000256" key="16">
    <source>
        <dbReference type="RuleBase" id="RU368008"/>
    </source>
</evidence>
<feature type="repeat" description="Solcar" evidence="14">
    <location>
        <begin position="228"/>
        <end position="311"/>
    </location>
</feature>
<dbReference type="Gene3D" id="1.50.40.10">
    <property type="entry name" value="Mitochondrial carrier domain"/>
    <property type="match status" value="1"/>
</dbReference>
<dbReference type="OMA" id="MYQRHAT"/>
<dbReference type="Gramene" id="GBG72485">
    <property type="protein sequence ID" value="GBG72485"/>
    <property type="gene ID" value="CBR_g12060"/>
</dbReference>
<dbReference type="Pfam" id="PF00153">
    <property type="entry name" value="Mito_carr"/>
    <property type="match status" value="3"/>
</dbReference>
<dbReference type="InterPro" id="IPR002113">
    <property type="entry name" value="ADT_euk_type"/>
</dbReference>
<keyword evidence="6 14" id="KW-0812">Transmembrane</keyword>
<evidence type="ECO:0000256" key="14">
    <source>
        <dbReference type="PROSITE-ProRule" id="PRU00282"/>
    </source>
</evidence>
<evidence type="ECO:0000256" key="5">
    <source>
        <dbReference type="ARBA" id="ARBA00022449"/>
    </source>
</evidence>
<evidence type="ECO:0000256" key="4">
    <source>
        <dbReference type="ARBA" id="ARBA00022448"/>
    </source>
</evidence>
<evidence type="ECO:0000256" key="9">
    <source>
        <dbReference type="ARBA" id="ARBA00022989"/>
    </source>
</evidence>
<dbReference type="STRING" id="69332.A0A388KQZ8"/>
<evidence type="ECO:0000256" key="2">
    <source>
        <dbReference type="ARBA" id="ARBA00006375"/>
    </source>
</evidence>
<gene>
    <name evidence="17" type="ORF">CBR_g12060</name>
</gene>
<comment type="subcellular location">
    <subcellularLocation>
        <location evidence="16">Membrane</location>
        <topology evidence="16">Multi-pass membrane protein</topology>
    </subcellularLocation>
    <subcellularLocation>
        <location evidence="1">Mitochondrion inner membrane</location>
        <topology evidence="1">Multi-pass membrane protein</topology>
    </subcellularLocation>
</comment>
<keyword evidence="5" id="KW-0050">Antiport</keyword>
<comment type="subunit">
    <text evidence="3 16">Monomer.</text>
</comment>
<dbReference type="PANTHER" id="PTHR45635:SF14">
    <property type="entry name" value="ADP_ATP TRANSLOCASE"/>
    <property type="match status" value="1"/>
</dbReference>
<evidence type="ECO:0000256" key="3">
    <source>
        <dbReference type="ARBA" id="ARBA00011245"/>
    </source>
</evidence>
<evidence type="ECO:0000256" key="15">
    <source>
        <dbReference type="RuleBase" id="RU000488"/>
    </source>
</evidence>